<evidence type="ECO:0000313" key="2">
    <source>
        <dbReference type="Proteomes" id="UP001222800"/>
    </source>
</evidence>
<dbReference type="EMBL" id="CP120733">
    <property type="protein sequence ID" value="WFD12081.1"/>
    <property type="molecule type" value="Genomic_DNA"/>
</dbReference>
<evidence type="ECO:0000313" key="1">
    <source>
        <dbReference type="EMBL" id="WFD12081.1"/>
    </source>
</evidence>
<organism evidence="1 2">
    <name type="scientific">Tepidibacter hydrothermalis</name>
    <dbReference type="NCBI Taxonomy" id="3036126"/>
    <lineage>
        <taxon>Bacteria</taxon>
        <taxon>Bacillati</taxon>
        <taxon>Bacillota</taxon>
        <taxon>Clostridia</taxon>
        <taxon>Peptostreptococcales</taxon>
        <taxon>Peptostreptococcaceae</taxon>
        <taxon>Tepidibacter</taxon>
    </lineage>
</organism>
<accession>A0ABY8EGL0</accession>
<sequence length="51" mass="6194">MKIYMQSYKDKLDFIEKSISSTGNETEKKLLEKLLIGYQHTYKYMLNKIRM</sequence>
<dbReference type="RefSeq" id="WP_277734360.1">
    <property type="nucleotide sequence ID" value="NZ_CP120733.1"/>
</dbReference>
<dbReference type="Proteomes" id="UP001222800">
    <property type="component" value="Chromosome"/>
</dbReference>
<protein>
    <submittedName>
        <fullName evidence="1">Uncharacterized protein</fullName>
    </submittedName>
</protein>
<gene>
    <name evidence="1" type="ORF">P4S50_08375</name>
</gene>
<keyword evidence="2" id="KW-1185">Reference proteome</keyword>
<proteinExistence type="predicted"/>
<reference evidence="1 2" key="1">
    <citation type="submission" date="2023-03" db="EMBL/GenBank/DDBJ databases">
        <title>Complete genome sequence of Tepidibacter sp. SWIR-1, isolated from a deep-sea hydrothermal vent.</title>
        <authorList>
            <person name="Li X."/>
        </authorList>
    </citation>
    <scope>NUCLEOTIDE SEQUENCE [LARGE SCALE GENOMIC DNA]</scope>
    <source>
        <strain evidence="1 2">SWIR-1</strain>
    </source>
</reference>
<name>A0ABY8EGL0_9FIRM</name>